<dbReference type="eggNOG" id="ENOG502ZBTG">
    <property type="taxonomic scope" value="Bacteria"/>
</dbReference>
<dbReference type="AlphaFoldDB" id="Z9JNY7"/>
<protein>
    <submittedName>
        <fullName evidence="1">Uncharacterized protein</fullName>
    </submittedName>
</protein>
<gene>
    <name evidence="1" type="ORF">BF93_05355</name>
</gene>
<dbReference type="NCBIfam" id="NF038094">
    <property type="entry name" value="CueP_fam"/>
    <property type="match status" value="1"/>
</dbReference>
<keyword evidence="2" id="KW-1185">Reference proteome</keyword>
<dbReference type="InterPro" id="IPR047808">
    <property type="entry name" value="CueP-like"/>
</dbReference>
<dbReference type="STRING" id="396014.BF93_05355"/>
<dbReference type="EMBL" id="JDYK01000019">
    <property type="protein sequence ID" value="EWS80115.1"/>
    <property type="molecule type" value="Genomic_DNA"/>
</dbReference>
<dbReference type="Proteomes" id="UP000023067">
    <property type="component" value="Unassembled WGS sequence"/>
</dbReference>
<dbReference type="Pfam" id="PF21172">
    <property type="entry name" value="CueP"/>
    <property type="match status" value="1"/>
</dbReference>
<evidence type="ECO:0000313" key="2">
    <source>
        <dbReference type="Proteomes" id="UP000023067"/>
    </source>
</evidence>
<dbReference type="Gene3D" id="2.60.40.3700">
    <property type="match status" value="1"/>
</dbReference>
<evidence type="ECO:0000313" key="1">
    <source>
        <dbReference type="EMBL" id="EWS80115.1"/>
    </source>
</evidence>
<sequence>MAAVGAGGLLLSACAAEPGALPREVRSMLADLGIRARTVQEAVQALDAHPGPRPLALMASVQADRVVFDPEGRAIEVALPEDLFSLALAPFRSQTHDCFFHSLGGCQGELADTAVHVEIVDEGGTVLVQEETTTGANGFAGFWLPRDVAGTITAAIGEETGSIPFATTADAPTCLTGLQLS</sequence>
<comment type="caution">
    <text evidence="1">The sequence shown here is derived from an EMBL/GenBank/DDBJ whole genome shotgun (WGS) entry which is preliminary data.</text>
</comment>
<reference evidence="1 2" key="1">
    <citation type="submission" date="2014-02" db="EMBL/GenBank/DDBJ databases">
        <title>Genome sequence of Brachybacterium phenoliresistens strain W13A50.</title>
        <authorList>
            <person name="Wang X."/>
        </authorList>
    </citation>
    <scope>NUCLEOTIDE SEQUENCE [LARGE SCALE GENOMIC DNA]</scope>
    <source>
        <strain evidence="1 2">W13A50</strain>
    </source>
</reference>
<proteinExistence type="predicted"/>
<accession>Z9JNY7</accession>
<name>Z9JNY7_9MICO</name>
<dbReference type="PATRIC" id="fig|396014.3.peg.3101"/>
<organism evidence="1 2">
    <name type="scientific">Brachybacterium phenoliresistens</name>
    <dbReference type="NCBI Taxonomy" id="396014"/>
    <lineage>
        <taxon>Bacteria</taxon>
        <taxon>Bacillati</taxon>
        <taxon>Actinomycetota</taxon>
        <taxon>Actinomycetes</taxon>
        <taxon>Micrococcales</taxon>
        <taxon>Dermabacteraceae</taxon>
        <taxon>Brachybacterium</taxon>
    </lineage>
</organism>
<dbReference type="HOGENOM" id="CLU_115304_0_0_11"/>